<evidence type="ECO:0000313" key="4">
    <source>
        <dbReference type="Proteomes" id="UP000288227"/>
    </source>
</evidence>
<keyword evidence="4" id="KW-1185">Reference proteome</keyword>
<gene>
    <name evidence="3" type="ORF">SanaruYs_03940</name>
</gene>
<dbReference type="SMART" id="SM00563">
    <property type="entry name" value="PlsC"/>
    <property type="match status" value="1"/>
</dbReference>
<keyword evidence="1" id="KW-0472">Membrane</keyword>
<reference evidence="3 4" key="1">
    <citation type="submission" date="2018-11" db="EMBL/GenBank/DDBJ databases">
        <title>Chryseotalea sanarue gen. nov., sp., nov., a member of the family Cytophagaceae, isolated from a brackish lake in Hamamatsu Japan.</title>
        <authorList>
            <person name="Maejima Y."/>
            <person name="Iino T."/>
            <person name="Muraguchi Y."/>
            <person name="Fukuda K."/>
            <person name="Ohkuma M."/>
            <person name="Moriuchi R."/>
            <person name="Dohra H."/>
            <person name="Kimbara K."/>
            <person name="Shintani M."/>
        </authorList>
    </citation>
    <scope>NUCLEOTIDE SEQUENCE [LARGE SCALE GENOMIC DNA]</scope>
    <source>
        <strain evidence="3 4">Ys</strain>
    </source>
</reference>
<feature type="transmembrane region" description="Helical" evidence="1">
    <location>
        <begin position="308"/>
        <end position="329"/>
    </location>
</feature>
<dbReference type="SUPFAM" id="SSF69593">
    <property type="entry name" value="Glycerol-3-phosphate (1)-acyltransferase"/>
    <property type="match status" value="1"/>
</dbReference>
<keyword evidence="1" id="KW-1133">Transmembrane helix</keyword>
<name>A0A401U5N4_9BACT</name>
<dbReference type="GO" id="GO:0008654">
    <property type="term" value="P:phospholipid biosynthetic process"/>
    <property type="evidence" value="ECO:0007669"/>
    <property type="project" value="TreeGrafter"/>
</dbReference>
<organism evidence="3 4">
    <name type="scientific">Chryseotalea sanaruensis</name>
    <dbReference type="NCBI Taxonomy" id="2482724"/>
    <lineage>
        <taxon>Bacteria</taxon>
        <taxon>Pseudomonadati</taxon>
        <taxon>Bacteroidota</taxon>
        <taxon>Cytophagia</taxon>
        <taxon>Cytophagales</taxon>
        <taxon>Chryseotaleaceae</taxon>
        <taxon>Chryseotalea</taxon>
    </lineage>
</organism>
<dbReference type="PANTHER" id="PTHR31605:SF0">
    <property type="entry name" value="GLYCEROL-3-PHOSPHATE O-ACYLTRANSFERASE 1"/>
    <property type="match status" value="1"/>
</dbReference>
<dbReference type="Proteomes" id="UP000288227">
    <property type="component" value="Unassembled WGS sequence"/>
</dbReference>
<proteinExistence type="predicted"/>
<dbReference type="GO" id="GO:0016287">
    <property type="term" value="F:glycerone-phosphate O-acyltransferase activity"/>
    <property type="evidence" value="ECO:0007669"/>
    <property type="project" value="TreeGrafter"/>
</dbReference>
<dbReference type="RefSeq" id="WP_127120830.1">
    <property type="nucleotide sequence ID" value="NZ_BHXQ01000001.1"/>
</dbReference>
<protein>
    <recommendedName>
        <fullName evidence="2">Phospholipid/glycerol acyltransferase domain-containing protein</fullName>
    </recommendedName>
</protein>
<dbReference type="Pfam" id="PF01553">
    <property type="entry name" value="Acyltransferase"/>
    <property type="match status" value="1"/>
</dbReference>
<dbReference type="GO" id="GO:0004366">
    <property type="term" value="F:glycerol-3-phosphate O-acyltransferase activity"/>
    <property type="evidence" value="ECO:0007669"/>
    <property type="project" value="TreeGrafter"/>
</dbReference>
<dbReference type="PANTHER" id="PTHR31605">
    <property type="entry name" value="GLYCEROL-3-PHOSPHATE O-ACYLTRANSFERASE 1"/>
    <property type="match status" value="1"/>
</dbReference>
<dbReference type="InterPro" id="IPR002123">
    <property type="entry name" value="Plipid/glycerol_acylTrfase"/>
</dbReference>
<dbReference type="OrthoDB" id="9806008at2"/>
<dbReference type="AlphaFoldDB" id="A0A401U5N4"/>
<sequence length="356" mass="41228">MNPSFTYRFLKSYCSLGLRFYYQQWQVKGKEKIPTQGPLIFIANHQNAFIDAILMTCSGSRNPYYLTRAGVFNKPWAAKLLSILHLKPIYRFRDGFGTLKNNDIILQDCVDLMKKDEVILLFPEANHNEPWSMRNFQKGFARLALMFNSQHPDVPLRIVPFGIHYTEHHGFNARVLLNIGDSLSVNSIIAKAETEREKLDLLVEEAYKAIKSLALDLKPESEYLERKQHLISNREYHSDMIKQFDADCKVAAQYPEKSDVKKPNTVLSILLLPIQLYVYLSHGLQYWWIKALIKNKIKDPQFISSVKFALGVFTTPVYYGLISLLFYLITKDSKLTFLFLASLPLSLLTYTKLKRN</sequence>
<dbReference type="InterPro" id="IPR052744">
    <property type="entry name" value="GPAT/DAPAT"/>
</dbReference>
<feature type="transmembrane region" description="Helical" evidence="1">
    <location>
        <begin position="266"/>
        <end position="288"/>
    </location>
</feature>
<keyword evidence="1" id="KW-0812">Transmembrane</keyword>
<evidence type="ECO:0000259" key="2">
    <source>
        <dbReference type="SMART" id="SM00563"/>
    </source>
</evidence>
<accession>A0A401U5N4</accession>
<evidence type="ECO:0000313" key="3">
    <source>
        <dbReference type="EMBL" id="GCC50179.1"/>
    </source>
</evidence>
<comment type="caution">
    <text evidence="3">The sequence shown here is derived from an EMBL/GenBank/DDBJ whole genome shotgun (WGS) entry which is preliminary data.</text>
</comment>
<evidence type="ECO:0000256" key="1">
    <source>
        <dbReference type="SAM" id="Phobius"/>
    </source>
</evidence>
<feature type="domain" description="Phospholipid/glycerol acyltransferase" evidence="2">
    <location>
        <begin position="39"/>
        <end position="166"/>
    </location>
</feature>
<dbReference type="EMBL" id="BHXQ01000001">
    <property type="protein sequence ID" value="GCC50179.1"/>
    <property type="molecule type" value="Genomic_DNA"/>
</dbReference>